<evidence type="ECO:0000313" key="3">
    <source>
        <dbReference type="Proteomes" id="UP000236291"/>
    </source>
</evidence>
<reference evidence="2 3" key="1">
    <citation type="journal article" date="2014" name="Am. J. Bot.">
        <title>Genome assembly and annotation for red clover (Trifolium pratense; Fabaceae).</title>
        <authorList>
            <person name="Istvanek J."/>
            <person name="Jaros M."/>
            <person name="Krenek A."/>
            <person name="Repkova J."/>
        </authorList>
    </citation>
    <scope>NUCLEOTIDE SEQUENCE [LARGE SCALE GENOMIC DNA]</scope>
    <source>
        <strain evidence="3">cv. Tatra</strain>
        <tissue evidence="2">Young leaves</tissue>
    </source>
</reference>
<dbReference type="PANTHER" id="PTHR33116:SF70">
    <property type="entry name" value="NON-LTR RETROELEMENT REVERSE TRANSCRIPTASE-LIKE PROTEIN"/>
    <property type="match status" value="1"/>
</dbReference>
<name>A0A2K3NW60_TRIPR</name>
<dbReference type="ExpressionAtlas" id="A0A2K3NW60">
    <property type="expression patterns" value="baseline"/>
</dbReference>
<evidence type="ECO:0000313" key="2">
    <source>
        <dbReference type="EMBL" id="PNY07262.1"/>
    </source>
</evidence>
<dbReference type="Pfam" id="PF13966">
    <property type="entry name" value="zf-RVT"/>
    <property type="match status" value="1"/>
</dbReference>
<gene>
    <name evidence="2" type="ORF">L195_g003750</name>
</gene>
<dbReference type="AlphaFoldDB" id="A0A2K3NW60"/>
<dbReference type="InterPro" id="IPR026960">
    <property type="entry name" value="RVT-Znf"/>
</dbReference>
<organism evidence="2 3">
    <name type="scientific">Trifolium pratense</name>
    <name type="common">Red clover</name>
    <dbReference type="NCBI Taxonomy" id="57577"/>
    <lineage>
        <taxon>Eukaryota</taxon>
        <taxon>Viridiplantae</taxon>
        <taxon>Streptophyta</taxon>
        <taxon>Embryophyta</taxon>
        <taxon>Tracheophyta</taxon>
        <taxon>Spermatophyta</taxon>
        <taxon>Magnoliopsida</taxon>
        <taxon>eudicotyledons</taxon>
        <taxon>Gunneridae</taxon>
        <taxon>Pentapetalae</taxon>
        <taxon>rosids</taxon>
        <taxon>fabids</taxon>
        <taxon>Fabales</taxon>
        <taxon>Fabaceae</taxon>
        <taxon>Papilionoideae</taxon>
        <taxon>50 kb inversion clade</taxon>
        <taxon>NPAAA clade</taxon>
        <taxon>Hologalegina</taxon>
        <taxon>IRL clade</taxon>
        <taxon>Trifolieae</taxon>
        <taxon>Trifolium</taxon>
    </lineage>
</organism>
<comment type="caution">
    <text evidence="2">The sequence shown here is derived from an EMBL/GenBank/DDBJ whole genome shotgun (WGS) entry which is preliminary data.</text>
</comment>
<proteinExistence type="predicted"/>
<dbReference type="PANTHER" id="PTHR33116">
    <property type="entry name" value="REVERSE TRANSCRIPTASE ZINC-BINDING DOMAIN-CONTAINING PROTEIN-RELATED-RELATED"/>
    <property type="match status" value="1"/>
</dbReference>
<protein>
    <submittedName>
        <fullName evidence="2">Ribonuclease H</fullName>
    </submittedName>
</protein>
<dbReference type="EMBL" id="ASHM01001777">
    <property type="protein sequence ID" value="PNY07262.1"/>
    <property type="molecule type" value="Genomic_DNA"/>
</dbReference>
<feature type="domain" description="Reverse transcriptase zinc-binding" evidence="1">
    <location>
        <begin position="387"/>
        <end position="459"/>
    </location>
</feature>
<accession>A0A2K3NW60</accession>
<sequence>MHPFKAPGPDGFQGIFFKQYWHIIGDDVVRLISTAFETGGFPPSLSETLIALIPKADCPNNFKKSFGPLVFLPDGRGTTDNAIILQEAIHTMRKSNRKKGDIVFKIDLEKAYDNVRNIDDGLWKSVRLSRNGPPLSHLFFADDVLLFAKATKSQALNIASRLKSFADYSGLQVNVSKSKVFFSSNIRRGKISSIVTSTGINRTLSLEKYLGFPMMHGRLQRRDFEFLEEKISKSLASWQHNLLNKAGRMTSVKSVLNSIPKYYMQIAWLPQSTCDFIDRMARNFLWKGSSDTGMHLVGWDKITKPKKLGGLGIRKARDANTSLLDGFHYRMGNGNSSFWFTDWSGNAMLVNQVLFVVIHDLEMRVRDVHIAARDGYYWLNRHSFSVNTSNVISWSLLWHLPAPEKLKFFLWTTIHNSLPTREMLTHRGILHGNLCPRCNTHLETTLHCLRDCDFAQSIWKSTGFSSKATTLMFGFAMTFVAPQCFFLWQPSGGFGGQGMLCA</sequence>
<evidence type="ECO:0000259" key="1">
    <source>
        <dbReference type="Pfam" id="PF13966"/>
    </source>
</evidence>
<dbReference type="STRING" id="57577.A0A2K3NW60"/>
<dbReference type="Proteomes" id="UP000236291">
    <property type="component" value="Unassembled WGS sequence"/>
</dbReference>
<reference evidence="2 3" key="2">
    <citation type="journal article" date="2017" name="Front. Plant Sci.">
        <title>Gene Classification and Mining of Molecular Markers Useful in Red Clover (Trifolium pratense) Breeding.</title>
        <authorList>
            <person name="Istvanek J."/>
            <person name="Dluhosova J."/>
            <person name="Dluhos P."/>
            <person name="Patkova L."/>
            <person name="Nedelnik J."/>
            <person name="Repkova J."/>
        </authorList>
    </citation>
    <scope>NUCLEOTIDE SEQUENCE [LARGE SCALE GENOMIC DNA]</scope>
    <source>
        <strain evidence="3">cv. Tatra</strain>
        <tissue evidence="2">Young leaves</tissue>
    </source>
</reference>